<name>A0ABR1N8Y0_9PEZI</name>
<keyword evidence="1" id="KW-0472">Membrane</keyword>
<comment type="caution">
    <text evidence="2">The sequence shown here is derived from an EMBL/GenBank/DDBJ whole genome shotgun (WGS) entry which is preliminary data.</text>
</comment>
<keyword evidence="1" id="KW-1133">Transmembrane helix</keyword>
<keyword evidence="3" id="KW-1185">Reference proteome</keyword>
<evidence type="ECO:0000313" key="2">
    <source>
        <dbReference type="EMBL" id="KAK7611203.1"/>
    </source>
</evidence>
<evidence type="ECO:0000256" key="1">
    <source>
        <dbReference type="SAM" id="Phobius"/>
    </source>
</evidence>
<gene>
    <name evidence="2" type="ORF">JOL62DRAFT_68908</name>
</gene>
<proteinExistence type="predicted"/>
<accession>A0ABR1N8Y0</accession>
<protein>
    <submittedName>
        <fullName evidence="2">Uncharacterized protein</fullName>
    </submittedName>
</protein>
<feature type="transmembrane region" description="Helical" evidence="1">
    <location>
        <begin position="75"/>
        <end position="94"/>
    </location>
</feature>
<sequence length="174" mass="20175">MDGQAGKLDLRWMYRDFFSFLFFSFYSWLLKSKRLFSLLPFLTCSSLLLVVVGCFLPLVHLIPNRQTDRQTDRRATAVAGLGYIVSSTSLHTYIHTHTPPYVNVCCLHIYIHISMLEPAGCCWLVLCWLATYLLDAVSPRGYFSLYSSVDIDVVDWEKKHGKRLRWLSSRSEPR</sequence>
<dbReference type="Proteomes" id="UP001367316">
    <property type="component" value="Unassembled WGS sequence"/>
</dbReference>
<dbReference type="EMBL" id="JBBPBF010000014">
    <property type="protein sequence ID" value="KAK7611203.1"/>
    <property type="molecule type" value="Genomic_DNA"/>
</dbReference>
<feature type="transmembrane region" description="Helical" evidence="1">
    <location>
        <begin position="12"/>
        <end position="29"/>
    </location>
</feature>
<evidence type="ECO:0000313" key="3">
    <source>
        <dbReference type="Proteomes" id="UP001367316"/>
    </source>
</evidence>
<feature type="transmembrane region" description="Helical" evidence="1">
    <location>
        <begin position="35"/>
        <end position="63"/>
    </location>
</feature>
<keyword evidence="1" id="KW-0812">Transmembrane</keyword>
<feature type="transmembrane region" description="Helical" evidence="1">
    <location>
        <begin position="109"/>
        <end position="134"/>
    </location>
</feature>
<reference evidence="2 3" key="1">
    <citation type="submission" date="2024-04" db="EMBL/GenBank/DDBJ databases">
        <title>Phyllosticta paracitricarpa is synonymous to the EU quarantine fungus P. citricarpa based on phylogenomic analyses.</title>
        <authorList>
            <consortium name="Lawrence Berkeley National Laboratory"/>
            <person name="Van ingen-buijs V.A."/>
            <person name="Van westerhoven A.C."/>
            <person name="Haridas S."/>
            <person name="Skiadas P."/>
            <person name="Martin F."/>
            <person name="Groenewald J.Z."/>
            <person name="Crous P.W."/>
            <person name="Seidl M.F."/>
        </authorList>
    </citation>
    <scope>NUCLEOTIDE SEQUENCE [LARGE SCALE GENOMIC DNA]</scope>
    <source>
        <strain evidence="2 3">CBS 141358</strain>
    </source>
</reference>
<organism evidence="2 3">
    <name type="scientific">Phyllosticta paracitricarpa</name>
    <dbReference type="NCBI Taxonomy" id="2016321"/>
    <lineage>
        <taxon>Eukaryota</taxon>
        <taxon>Fungi</taxon>
        <taxon>Dikarya</taxon>
        <taxon>Ascomycota</taxon>
        <taxon>Pezizomycotina</taxon>
        <taxon>Dothideomycetes</taxon>
        <taxon>Dothideomycetes incertae sedis</taxon>
        <taxon>Botryosphaeriales</taxon>
        <taxon>Phyllostictaceae</taxon>
        <taxon>Phyllosticta</taxon>
    </lineage>
</organism>